<comment type="caution">
    <text evidence="10">The sequence shown here is derived from an EMBL/GenBank/DDBJ whole genome shotgun (WGS) entry which is preliminary data.</text>
</comment>
<dbReference type="Pfam" id="PF12704">
    <property type="entry name" value="MacB_PCD"/>
    <property type="match status" value="1"/>
</dbReference>
<keyword evidence="3" id="KW-1003">Cell membrane</keyword>
<dbReference type="PANTHER" id="PTHR30489">
    <property type="entry name" value="LIPOPROTEIN-RELEASING SYSTEM TRANSMEMBRANE PROTEIN LOLE"/>
    <property type="match status" value="1"/>
</dbReference>
<evidence type="ECO:0000256" key="3">
    <source>
        <dbReference type="ARBA" id="ARBA00022475"/>
    </source>
</evidence>
<dbReference type="PANTHER" id="PTHR30489:SF0">
    <property type="entry name" value="LIPOPROTEIN-RELEASING SYSTEM TRANSMEMBRANE PROTEIN LOLE"/>
    <property type="match status" value="1"/>
</dbReference>
<keyword evidence="5 7" id="KW-1133">Transmembrane helix</keyword>
<dbReference type="InterPro" id="IPR003838">
    <property type="entry name" value="ABC3_permease_C"/>
</dbReference>
<keyword evidence="6 7" id="KW-0472">Membrane</keyword>
<dbReference type="GO" id="GO:0098797">
    <property type="term" value="C:plasma membrane protein complex"/>
    <property type="evidence" value="ECO:0007669"/>
    <property type="project" value="TreeGrafter"/>
</dbReference>
<evidence type="ECO:0000259" key="9">
    <source>
        <dbReference type="Pfam" id="PF12704"/>
    </source>
</evidence>
<dbReference type="GO" id="GO:0044874">
    <property type="term" value="P:lipoprotein localization to outer membrane"/>
    <property type="evidence" value="ECO:0007669"/>
    <property type="project" value="TreeGrafter"/>
</dbReference>
<evidence type="ECO:0000256" key="6">
    <source>
        <dbReference type="ARBA" id="ARBA00023136"/>
    </source>
</evidence>
<comment type="subcellular location">
    <subcellularLocation>
        <location evidence="1">Cell membrane</location>
        <topology evidence="1">Multi-pass membrane protein</topology>
    </subcellularLocation>
</comment>
<sequence>MIPDRLSWSVAWRGLVRSKRLTALTLVVLSVSVILVIFLTALIDGLERDLVEETTGAIAHVLIEPREREPLALWNREQPAAPYDGPLYLGERTTLTSQKGAIDNWPRWTRLVDRFSPEIQGVSPAAEGQGFVIRGEKREAVRLYGIEPRRYDRLVPIQKNLVEGRFYELGPGEIAIGYKLAETMGVDTGDRLQVTTSARTGRSMRIVGLFDTGFGGVDNAAVFMRLGDGQSLFGLGSSVNAIGVEVQNVFQADRVAEQLQRQVPYAVTSWIANNERLLRALEGQGRSSDLIIFFTAVAAAFAIASILIVLVTNKLPEIGILKAMGATRRQIRTVFALQGTLLSLAGGILGASVGVVTVKLLSRIEGPPTASGRTEPLFPFELSPELVAGTVVGAVLIGFVASLVPALRASDVDPIEVIQNG</sequence>
<name>A0A9X2U8L1_9BACT</name>
<dbReference type="RefSeq" id="WP_259081929.1">
    <property type="nucleotide sequence ID" value="NZ_JANTZN010000004.1"/>
</dbReference>
<keyword evidence="4 7" id="KW-0812">Transmembrane</keyword>
<dbReference type="Proteomes" id="UP001155010">
    <property type="component" value="Unassembled WGS sequence"/>
</dbReference>
<feature type="domain" description="MacB-like periplasmic core" evidence="9">
    <location>
        <begin position="22"/>
        <end position="261"/>
    </location>
</feature>
<protein>
    <submittedName>
        <fullName evidence="10">Lipoprotein-releasing system permease protein</fullName>
    </submittedName>
</protein>
<feature type="transmembrane region" description="Helical" evidence="7">
    <location>
        <begin position="21"/>
        <end position="43"/>
    </location>
</feature>
<dbReference type="InterPro" id="IPR025857">
    <property type="entry name" value="MacB_PCD"/>
</dbReference>
<dbReference type="Pfam" id="PF02687">
    <property type="entry name" value="FtsX"/>
    <property type="match status" value="1"/>
</dbReference>
<evidence type="ECO:0000313" key="11">
    <source>
        <dbReference type="Proteomes" id="UP001155010"/>
    </source>
</evidence>
<evidence type="ECO:0000313" key="10">
    <source>
        <dbReference type="EMBL" id="MCS3951901.1"/>
    </source>
</evidence>
<reference evidence="10" key="1">
    <citation type="submission" date="2022-08" db="EMBL/GenBank/DDBJ databases">
        <title>Genomic Encyclopedia of Type Strains, Phase V (KMG-V): Genome sequencing to study the core and pangenomes of soil and plant-associated prokaryotes.</title>
        <authorList>
            <person name="Whitman W."/>
        </authorList>
    </citation>
    <scope>NUCLEOTIDE SEQUENCE</scope>
    <source>
        <strain evidence="10">SP2017</strain>
    </source>
</reference>
<proteinExistence type="inferred from homology"/>
<evidence type="ECO:0000256" key="4">
    <source>
        <dbReference type="ARBA" id="ARBA00022692"/>
    </source>
</evidence>
<comment type="similarity">
    <text evidence="2">Belongs to the ABC-4 integral membrane protein family. LolC/E subfamily.</text>
</comment>
<feature type="transmembrane region" description="Helical" evidence="7">
    <location>
        <begin position="290"/>
        <end position="312"/>
    </location>
</feature>
<evidence type="ECO:0000256" key="2">
    <source>
        <dbReference type="ARBA" id="ARBA00005236"/>
    </source>
</evidence>
<accession>A0A9X2U8L1</accession>
<evidence type="ECO:0000256" key="5">
    <source>
        <dbReference type="ARBA" id="ARBA00022989"/>
    </source>
</evidence>
<evidence type="ECO:0000256" key="1">
    <source>
        <dbReference type="ARBA" id="ARBA00004651"/>
    </source>
</evidence>
<keyword evidence="10" id="KW-0449">Lipoprotein</keyword>
<dbReference type="InterPro" id="IPR051447">
    <property type="entry name" value="Lipoprotein-release_system"/>
</dbReference>
<gene>
    <name evidence="10" type="ORF">GGP83_001857</name>
</gene>
<dbReference type="EMBL" id="JANUBB010000007">
    <property type="protein sequence ID" value="MCS3951901.1"/>
    <property type="molecule type" value="Genomic_DNA"/>
</dbReference>
<feature type="transmembrane region" description="Helical" evidence="7">
    <location>
        <begin position="386"/>
        <end position="407"/>
    </location>
</feature>
<evidence type="ECO:0000259" key="8">
    <source>
        <dbReference type="Pfam" id="PF02687"/>
    </source>
</evidence>
<evidence type="ECO:0000256" key="7">
    <source>
        <dbReference type="SAM" id="Phobius"/>
    </source>
</evidence>
<dbReference type="AlphaFoldDB" id="A0A9X2U8L1"/>
<feature type="domain" description="ABC3 transporter permease C-terminal" evidence="8">
    <location>
        <begin position="291"/>
        <end position="411"/>
    </location>
</feature>
<organism evidence="10 11">
    <name type="scientific">Salinibacter ruber</name>
    <dbReference type="NCBI Taxonomy" id="146919"/>
    <lineage>
        <taxon>Bacteria</taxon>
        <taxon>Pseudomonadati</taxon>
        <taxon>Rhodothermota</taxon>
        <taxon>Rhodothermia</taxon>
        <taxon>Rhodothermales</taxon>
        <taxon>Salinibacteraceae</taxon>
        <taxon>Salinibacter</taxon>
    </lineage>
</organism>
<feature type="transmembrane region" description="Helical" evidence="7">
    <location>
        <begin position="333"/>
        <end position="358"/>
    </location>
</feature>